<comment type="caution">
    <text evidence="2">The sequence shown here is derived from an EMBL/GenBank/DDBJ whole genome shotgun (WGS) entry which is preliminary data.</text>
</comment>
<sequence>MRRSEDANGVTLVVGADWRSGTAYTAEVEDDTTPGPAQTINDSDTKQSGHVNSDFTR</sequence>
<dbReference type="Proteomes" id="UP001612415">
    <property type="component" value="Unassembled WGS sequence"/>
</dbReference>
<name>A0ABW7YGF4_STRCE</name>
<gene>
    <name evidence="2" type="ORF">ACIA8P_40910</name>
</gene>
<evidence type="ECO:0000313" key="3">
    <source>
        <dbReference type="Proteomes" id="UP001612415"/>
    </source>
</evidence>
<evidence type="ECO:0000313" key="2">
    <source>
        <dbReference type="EMBL" id="MFI5680897.1"/>
    </source>
</evidence>
<feature type="compositionally biased region" description="Polar residues" evidence="1">
    <location>
        <begin position="35"/>
        <end position="57"/>
    </location>
</feature>
<accession>A0ABW7YGF4</accession>
<proteinExistence type="predicted"/>
<keyword evidence="3" id="KW-1185">Reference proteome</keyword>
<reference evidence="2 3" key="1">
    <citation type="submission" date="2024-10" db="EMBL/GenBank/DDBJ databases">
        <title>The Natural Products Discovery Center: Release of the First 8490 Sequenced Strains for Exploring Actinobacteria Biosynthetic Diversity.</title>
        <authorList>
            <person name="Kalkreuter E."/>
            <person name="Kautsar S.A."/>
            <person name="Yang D."/>
            <person name="Bader C.D."/>
            <person name="Teijaro C.N."/>
            <person name="Fluegel L."/>
            <person name="Davis C.M."/>
            <person name="Simpson J.R."/>
            <person name="Lauterbach L."/>
            <person name="Steele A.D."/>
            <person name="Gui C."/>
            <person name="Meng S."/>
            <person name="Li G."/>
            <person name="Viehrig K."/>
            <person name="Ye F."/>
            <person name="Su P."/>
            <person name="Kiefer A.F."/>
            <person name="Nichols A."/>
            <person name="Cepeda A.J."/>
            <person name="Yan W."/>
            <person name="Fan B."/>
            <person name="Jiang Y."/>
            <person name="Adhikari A."/>
            <person name="Zheng C.-J."/>
            <person name="Schuster L."/>
            <person name="Cowan T.M."/>
            <person name="Smanski M.J."/>
            <person name="Chevrette M.G."/>
            <person name="De Carvalho L.P.S."/>
            <person name="Shen B."/>
        </authorList>
    </citation>
    <scope>NUCLEOTIDE SEQUENCE [LARGE SCALE GENOMIC DNA]</scope>
    <source>
        <strain evidence="2 3">NPDC051599</strain>
    </source>
</reference>
<organism evidence="2 3">
    <name type="scientific">Streptomyces cellulosae</name>
    <dbReference type="NCBI Taxonomy" id="1968"/>
    <lineage>
        <taxon>Bacteria</taxon>
        <taxon>Bacillati</taxon>
        <taxon>Actinomycetota</taxon>
        <taxon>Actinomycetes</taxon>
        <taxon>Kitasatosporales</taxon>
        <taxon>Streptomycetaceae</taxon>
        <taxon>Streptomyces</taxon>
    </lineage>
</organism>
<dbReference type="RefSeq" id="WP_398661257.1">
    <property type="nucleotide sequence ID" value="NZ_JBITDC010000024.1"/>
</dbReference>
<dbReference type="EMBL" id="JBITDC010000024">
    <property type="protein sequence ID" value="MFI5680897.1"/>
    <property type="molecule type" value="Genomic_DNA"/>
</dbReference>
<feature type="region of interest" description="Disordered" evidence="1">
    <location>
        <begin position="23"/>
        <end position="57"/>
    </location>
</feature>
<protein>
    <submittedName>
        <fullName evidence="2">Uncharacterized protein</fullName>
    </submittedName>
</protein>
<evidence type="ECO:0000256" key="1">
    <source>
        <dbReference type="SAM" id="MobiDB-lite"/>
    </source>
</evidence>